<dbReference type="Gene3D" id="3.90.420.10">
    <property type="entry name" value="Oxidoreductase, molybdopterin-binding domain"/>
    <property type="match status" value="1"/>
</dbReference>
<dbReference type="InterPro" id="IPR000572">
    <property type="entry name" value="OxRdtase_Mopterin-bd_dom"/>
</dbReference>
<reference evidence="2 3" key="1">
    <citation type="submission" date="2024-06" db="EMBL/GenBank/DDBJ databases">
        <title>Genomic Encyclopedia of Type Strains, Phase IV (KMG-IV): sequencing the most valuable type-strain genomes for metagenomic binning, comparative biology and taxonomic classification.</title>
        <authorList>
            <person name="Goeker M."/>
        </authorList>
    </citation>
    <scope>NUCLEOTIDE SEQUENCE [LARGE SCALE GENOMIC DNA]</scope>
    <source>
        <strain evidence="2 3">DSM 29780</strain>
    </source>
</reference>
<accession>A0ABV2IVT6</accession>
<organism evidence="2 3">
    <name type="scientific">Rhizobium aquaticum</name>
    <dbReference type="NCBI Taxonomy" id="1549636"/>
    <lineage>
        <taxon>Bacteria</taxon>
        <taxon>Pseudomonadati</taxon>
        <taxon>Pseudomonadota</taxon>
        <taxon>Alphaproteobacteria</taxon>
        <taxon>Hyphomicrobiales</taxon>
        <taxon>Rhizobiaceae</taxon>
        <taxon>Rhizobium/Agrobacterium group</taxon>
        <taxon>Rhizobium</taxon>
    </lineage>
</organism>
<feature type="domain" description="Oxidoreductase molybdopterin-binding" evidence="1">
    <location>
        <begin position="104"/>
        <end position="247"/>
    </location>
</feature>
<protein>
    <submittedName>
        <fullName evidence="2">DMSO/TMAO reductase YedYZ molybdopterin-dependent catalytic subunit</fullName>
    </submittedName>
</protein>
<proteinExistence type="predicted"/>
<dbReference type="Proteomes" id="UP001549047">
    <property type="component" value="Unassembled WGS sequence"/>
</dbReference>
<sequence>MTKRIFHPDTHIILDEAAKRVSPWSRRNFLRNALGLGTLTMLSGCDVVDGVSAESMLSNMSDFNDRVQAWLFNPQRLAREYPESAITRPFPFNSFYVPNTPDKAPDINLDEWALNVSGSVEKTDDWKFADLQRLPQFTQITRHICIEGWSAIGKFTGIRFSDFLKAVGADMSAKYVTFRCDDRYVTSIDMASALHPQTQLTLGFDGGALPREHGFPLKLRIPTKLGFKNPKHIGEIEIGNDYTGGYWETYGYNWFSGL</sequence>
<keyword evidence="3" id="KW-1185">Reference proteome</keyword>
<gene>
    <name evidence="2" type="ORF">ABID16_000541</name>
</gene>
<dbReference type="PROSITE" id="PS51318">
    <property type="entry name" value="TAT"/>
    <property type="match status" value="1"/>
</dbReference>
<evidence type="ECO:0000313" key="3">
    <source>
        <dbReference type="Proteomes" id="UP001549047"/>
    </source>
</evidence>
<dbReference type="PANTHER" id="PTHR43032:SF2">
    <property type="entry name" value="BLL0505 PROTEIN"/>
    <property type="match status" value="1"/>
</dbReference>
<dbReference type="InterPro" id="IPR036374">
    <property type="entry name" value="OxRdtase_Mopterin-bd_sf"/>
</dbReference>
<dbReference type="RefSeq" id="WP_354554812.1">
    <property type="nucleotide sequence ID" value="NZ_JBEPMB010000001.1"/>
</dbReference>
<dbReference type="SUPFAM" id="SSF56524">
    <property type="entry name" value="Oxidoreductase molybdopterin-binding domain"/>
    <property type="match status" value="1"/>
</dbReference>
<dbReference type="EMBL" id="JBEPMB010000001">
    <property type="protein sequence ID" value="MET3612236.1"/>
    <property type="molecule type" value="Genomic_DNA"/>
</dbReference>
<evidence type="ECO:0000259" key="1">
    <source>
        <dbReference type="Pfam" id="PF00174"/>
    </source>
</evidence>
<dbReference type="Pfam" id="PF00174">
    <property type="entry name" value="Oxidored_molyb"/>
    <property type="match status" value="1"/>
</dbReference>
<name>A0ABV2IVT6_9HYPH</name>
<comment type="caution">
    <text evidence="2">The sequence shown here is derived from an EMBL/GenBank/DDBJ whole genome shotgun (WGS) entry which is preliminary data.</text>
</comment>
<dbReference type="InterPro" id="IPR006311">
    <property type="entry name" value="TAT_signal"/>
</dbReference>
<evidence type="ECO:0000313" key="2">
    <source>
        <dbReference type="EMBL" id="MET3612236.1"/>
    </source>
</evidence>
<dbReference type="PANTHER" id="PTHR43032">
    <property type="entry name" value="PROTEIN-METHIONINE-SULFOXIDE REDUCTASE"/>
    <property type="match status" value="1"/>
</dbReference>